<dbReference type="InterPro" id="IPR005119">
    <property type="entry name" value="LysR_subst-bd"/>
</dbReference>
<dbReference type="Gene3D" id="1.10.10.10">
    <property type="entry name" value="Winged helix-like DNA-binding domain superfamily/Winged helix DNA-binding domain"/>
    <property type="match status" value="1"/>
</dbReference>
<evidence type="ECO:0000256" key="3">
    <source>
        <dbReference type="ARBA" id="ARBA00023125"/>
    </source>
</evidence>
<evidence type="ECO:0000256" key="2">
    <source>
        <dbReference type="ARBA" id="ARBA00023015"/>
    </source>
</evidence>
<dbReference type="RefSeq" id="WP_339589003.1">
    <property type="nucleotide sequence ID" value="NZ_JBBHJZ010000005.1"/>
</dbReference>
<reference evidence="7 8" key="1">
    <citation type="submission" date="2024-03" db="EMBL/GenBank/DDBJ databases">
        <authorList>
            <person name="Jo J.-H."/>
        </authorList>
    </citation>
    <scope>NUCLEOTIDE SEQUENCE [LARGE SCALE GENOMIC DNA]</scope>
    <source>
        <strain evidence="7 8">PS1R-30</strain>
    </source>
</reference>
<dbReference type="InterPro" id="IPR058163">
    <property type="entry name" value="LysR-type_TF_proteobact-type"/>
</dbReference>
<dbReference type="InterPro" id="IPR000847">
    <property type="entry name" value="LysR_HTH_N"/>
</dbReference>
<gene>
    <name evidence="7" type="ORF">WG901_20590</name>
</gene>
<comment type="similarity">
    <text evidence="1">Belongs to the LysR transcriptional regulatory family.</text>
</comment>
<evidence type="ECO:0000259" key="6">
    <source>
        <dbReference type="PROSITE" id="PS50931"/>
    </source>
</evidence>
<keyword evidence="5" id="KW-0804">Transcription</keyword>
<organism evidence="7 8">
    <name type="scientific">Novosphingobium anseongense</name>
    <dbReference type="NCBI Taxonomy" id="3133436"/>
    <lineage>
        <taxon>Bacteria</taxon>
        <taxon>Pseudomonadati</taxon>
        <taxon>Pseudomonadota</taxon>
        <taxon>Alphaproteobacteria</taxon>
        <taxon>Sphingomonadales</taxon>
        <taxon>Sphingomonadaceae</taxon>
        <taxon>Novosphingobium</taxon>
    </lineage>
</organism>
<dbReference type="PANTHER" id="PTHR30537">
    <property type="entry name" value="HTH-TYPE TRANSCRIPTIONAL REGULATOR"/>
    <property type="match status" value="1"/>
</dbReference>
<feature type="domain" description="HTH lysR-type" evidence="6">
    <location>
        <begin position="6"/>
        <end position="63"/>
    </location>
</feature>
<dbReference type="SUPFAM" id="SSF46785">
    <property type="entry name" value="Winged helix' DNA-binding domain"/>
    <property type="match status" value="1"/>
</dbReference>
<dbReference type="SUPFAM" id="SSF53850">
    <property type="entry name" value="Periplasmic binding protein-like II"/>
    <property type="match status" value="1"/>
</dbReference>
<accession>A0ABU8S135</accession>
<dbReference type="Pfam" id="PF03466">
    <property type="entry name" value="LysR_substrate"/>
    <property type="match status" value="1"/>
</dbReference>
<evidence type="ECO:0000256" key="4">
    <source>
        <dbReference type="ARBA" id="ARBA00023159"/>
    </source>
</evidence>
<keyword evidence="2" id="KW-0805">Transcription regulation</keyword>
<dbReference type="Gene3D" id="3.40.190.10">
    <property type="entry name" value="Periplasmic binding protein-like II"/>
    <property type="match status" value="2"/>
</dbReference>
<dbReference type="InterPro" id="IPR036390">
    <property type="entry name" value="WH_DNA-bd_sf"/>
</dbReference>
<evidence type="ECO:0000313" key="8">
    <source>
        <dbReference type="Proteomes" id="UP001361239"/>
    </source>
</evidence>
<comment type="caution">
    <text evidence="7">The sequence shown here is derived from an EMBL/GenBank/DDBJ whole genome shotgun (WGS) entry which is preliminary data.</text>
</comment>
<sequence length="291" mass="31800">MDIRALSLNTLRAFEAAARHLNFTRAADELCVTQAAVSQQVRMLETHIGKALFRRTTRGLVLSDEGVVLAPVVSDALGRMSAALAVVAGQGVREILTVGAVGTFAVSFLIERLPDFQAAHPGIEVRLLTNNNAVDLWTESLDLAIRFGDGSWHGVATERLMPAPMTPMCSPRLADQIRHPGDLARFTLLRSYRLQDWAAWFEQAQVKGTVANGPVFDASHLMATAAIRGMGVALLPLAMFGRERESGLLVNPFDLAVDRGSYWLTRLSSRPMSDAMHAFSDWLIGLTRTHP</sequence>
<keyword evidence="8" id="KW-1185">Reference proteome</keyword>
<dbReference type="InterPro" id="IPR036388">
    <property type="entry name" value="WH-like_DNA-bd_sf"/>
</dbReference>
<evidence type="ECO:0000256" key="5">
    <source>
        <dbReference type="ARBA" id="ARBA00023163"/>
    </source>
</evidence>
<protein>
    <submittedName>
        <fullName evidence="7">LysR family transcriptional regulator</fullName>
    </submittedName>
</protein>
<name>A0ABU8S135_9SPHN</name>
<dbReference type="PROSITE" id="PS50931">
    <property type="entry name" value="HTH_LYSR"/>
    <property type="match status" value="1"/>
</dbReference>
<dbReference type="Proteomes" id="UP001361239">
    <property type="component" value="Unassembled WGS sequence"/>
</dbReference>
<proteinExistence type="inferred from homology"/>
<dbReference type="PANTHER" id="PTHR30537:SF70">
    <property type="entry name" value="HTH-TYPE TRANSCRIPTIONAL ACTIVATOR AMPR"/>
    <property type="match status" value="1"/>
</dbReference>
<dbReference type="EMBL" id="JBBHJZ010000005">
    <property type="protein sequence ID" value="MEJ5979063.1"/>
    <property type="molecule type" value="Genomic_DNA"/>
</dbReference>
<keyword evidence="3" id="KW-0238">DNA-binding</keyword>
<dbReference type="PRINTS" id="PR00039">
    <property type="entry name" value="HTHLYSR"/>
</dbReference>
<dbReference type="Pfam" id="PF00126">
    <property type="entry name" value="HTH_1"/>
    <property type="match status" value="1"/>
</dbReference>
<evidence type="ECO:0000256" key="1">
    <source>
        <dbReference type="ARBA" id="ARBA00009437"/>
    </source>
</evidence>
<keyword evidence="4" id="KW-0010">Activator</keyword>
<evidence type="ECO:0000313" key="7">
    <source>
        <dbReference type="EMBL" id="MEJ5979063.1"/>
    </source>
</evidence>